<dbReference type="PANTHER" id="PTHR23501:SF78">
    <property type="entry name" value="MAJOR FACILITATOR SUPERFAMILY (MFS) PROFILE DOMAIN-CONTAINING PROTEIN-RELATED"/>
    <property type="match status" value="1"/>
</dbReference>
<feature type="transmembrane region" description="Helical" evidence="12">
    <location>
        <begin position="667"/>
        <end position="688"/>
    </location>
</feature>
<sequence length="1059" mass="116589">MSTKQFYLLGEAESTAREVELPSTVDFEELQNIVASHFAIVKPNGIGFVHHGRNLNAASEILDKDEPIAVSINGNAVREVPGPAGIPYFGNYLEIYPDHLGNHQRLFEKYGPLFVTNNMGSRVYQTNSPELSNIFLAEDHYFTKRIVPGHPLHPIKSPEAGVFLGDTDTEEWRLAHKFLPPALGPKAVRHYAPTMQRTVEKAYKVFDEIDQRGEAWNVYQYMLKLGSQAVGKLVLGMDFGHFEEVDSPLHEMVLKIAENLELNKRISSMGAWYAKMPFGDPKKMRQTQGRIMEMLGESIARASKGAEDLELQDAALKAENVVDYFLRATDNKGLKLPPAQFAPALLVATGAGFTTTSSLLSWLIYSLVKYPGNQERLLQELIDNDWDEDTQVTAELTAKLSFLDKFIKETQRLHNPSFQPARTAKVDMILPGGYRLPKGSVVISALHHMHNNKDVWENPGRFDPDRWDTEQVKNRPAGSYIPFATGPRMCVGFNFALQEIKVFLPKLVYRYKFSLAQDGPIEYDPYFQLIRPNNLDLLLILFLTICLIATAIMVLTQDEKALHDQENILPRRQLLIALTTLSASLLLVTIDQNGISVILPTIAKDLNAEATMSWAGTSSLIANTCFQMLYGRLSDVFGRKVVYVSAALLLCVADLLCSLSKNAIMFYVFRALAGIGGGGVLNLNNIIISDIVTLEQRGKIQGVTGATVGLGNVVGPFIAAAMMQATSWRAFFWLLTPLAFMTAVLAYFFLPSNPPTIGFREGMAKIDWVGSVVSGVGIVLLLIPISGGGSYFSWSSPLSISFLAVGGALFVAFLGWEWKMAKLPMMPIDIYKNSSLAIMLAQNCLFGAVYQSYLYYVPLYLQNPRQYSAIRSAAIYTPLVGAQMIASIGSGQYISRRLRYGEVIIFGFAIWTLGAGLALLFTRHTSPGAIAVILAVVGTGVGCIFQPTLIALQAHSPKSRRAVIISNRNFYRCIGGACGLAVSAAVLQAQLRATLPAEYKSLASSTYALPDSMRQVPGVLDAYMAASHSVFILQVPLIGLCLLGTAFIRDRGLEPVKDT</sequence>
<keyword evidence="15" id="KW-1185">Reference proteome</keyword>
<feature type="transmembrane region" description="Helical" evidence="12">
    <location>
        <begin position="873"/>
        <end position="891"/>
    </location>
</feature>
<evidence type="ECO:0000256" key="4">
    <source>
        <dbReference type="ARBA" id="ARBA00022692"/>
    </source>
</evidence>
<dbReference type="GO" id="GO:0016705">
    <property type="term" value="F:oxidoreductase activity, acting on paired donors, with incorporation or reduction of molecular oxygen"/>
    <property type="evidence" value="ECO:0007669"/>
    <property type="project" value="InterPro"/>
</dbReference>
<keyword evidence="6 12" id="KW-1133">Transmembrane helix</keyword>
<feature type="transmembrane region" description="Helical" evidence="12">
    <location>
        <begin position="798"/>
        <end position="816"/>
    </location>
</feature>
<evidence type="ECO:0000256" key="5">
    <source>
        <dbReference type="ARBA" id="ARBA00022723"/>
    </source>
</evidence>
<dbReference type="FunFam" id="1.20.1250.20:FF:000436">
    <property type="entry name" value="MFS transporter, putative"/>
    <property type="match status" value="1"/>
</dbReference>
<evidence type="ECO:0000256" key="9">
    <source>
        <dbReference type="ARBA" id="ARBA00023136"/>
    </source>
</evidence>
<keyword evidence="10" id="KW-0325">Glycoprotein</keyword>
<dbReference type="OrthoDB" id="1470350at2759"/>
<evidence type="ECO:0000256" key="2">
    <source>
        <dbReference type="ARBA" id="ARBA00004141"/>
    </source>
</evidence>
<evidence type="ECO:0000313" key="15">
    <source>
        <dbReference type="Proteomes" id="UP000730481"/>
    </source>
</evidence>
<reference evidence="14" key="1">
    <citation type="journal article" date="2017" name="Mycologia">
        <title>Fusarium algeriense, sp. nov., a novel toxigenic crown rot pathogen of durum wheat from Algeria is nested in the Fusarium burgessii species complex.</title>
        <authorList>
            <person name="Laraba I."/>
            <person name="Keddad A."/>
            <person name="Boureghda H."/>
            <person name="Abdallah N."/>
            <person name="Vaughan M.M."/>
            <person name="Proctor R.H."/>
            <person name="Busman M."/>
            <person name="O'Donnell K."/>
        </authorList>
    </citation>
    <scope>NUCLEOTIDE SEQUENCE</scope>
    <source>
        <strain evidence="14">NRRL 25174</strain>
    </source>
</reference>
<dbReference type="Proteomes" id="UP000730481">
    <property type="component" value="Unassembled WGS sequence"/>
</dbReference>
<proteinExistence type="inferred from homology"/>
<keyword evidence="8 14" id="KW-0503">Monooxygenase</keyword>
<dbReference type="GO" id="GO:0022857">
    <property type="term" value="F:transmembrane transporter activity"/>
    <property type="evidence" value="ECO:0007669"/>
    <property type="project" value="InterPro"/>
</dbReference>
<dbReference type="CDD" id="cd00302">
    <property type="entry name" value="cytochrome_P450"/>
    <property type="match status" value="1"/>
</dbReference>
<evidence type="ECO:0000256" key="7">
    <source>
        <dbReference type="ARBA" id="ARBA00023004"/>
    </source>
</evidence>
<dbReference type="CDD" id="cd17502">
    <property type="entry name" value="MFS_Azr1_MDR_like"/>
    <property type="match status" value="1"/>
</dbReference>
<dbReference type="InterPro" id="IPR036396">
    <property type="entry name" value="Cyt_P450_sf"/>
</dbReference>
<feature type="binding site" description="axial binding residue" evidence="11">
    <location>
        <position position="490"/>
    </location>
    <ligand>
        <name>heme</name>
        <dbReference type="ChEBI" id="CHEBI:30413"/>
    </ligand>
    <ligandPart>
        <name>Fe</name>
        <dbReference type="ChEBI" id="CHEBI:18248"/>
    </ligandPart>
</feature>
<dbReference type="GO" id="GO:0005506">
    <property type="term" value="F:iron ion binding"/>
    <property type="evidence" value="ECO:0007669"/>
    <property type="project" value="InterPro"/>
</dbReference>
<evidence type="ECO:0000256" key="6">
    <source>
        <dbReference type="ARBA" id="ARBA00022989"/>
    </source>
</evidence>
<accession>A0A9P5A6Q9</accession>
<dbReference type="EMBL" id="PVQB02000883">
    <property type="protein sequence ID" value="KAF4333249.1"/>
    <property type="molecule type" value="Genomic_DNA"/>
</dbReference>
<feature type="transmembrane region" description="Helical" evidence="12">
    <location>
        <begin position="836"/>
        <end position="853"/>
    </location>
</feature>
<evidence type="ECO:0000259" key="13">
    <source>
        <dbReference type="PROSITE" id="PS50850"/>
    </source>
</evidence>
<feature type="domain" description="Major facilitator superfamily (MFS) profile" evidence="13">
    <location>
        <begin position="577"/>
        <end position="1053"/>
    </location>
</feature>
<dbReference type="InterPro" id="IPR036259">
    <property type="entry name" value="MFS_trans_sf"/>
</dbReference>
<evidence type="ECO:0000256" key="3">
    <source>
        <dbReference type="ARBA" id="ARBA00010617"/>
    </source>
</evidence>
<keyword evidence="4 12" id="KW-0812">Transmembrane</keyword>
<dbReference type="PRINTS" id="PR00465">
    <property type="entry name" value="EP450IV"/>
</dbReference>
<dbReference type="PANTHER" id="PTHR23501">
    <property type="entry name" value="MAJOR FACILITATOR SUPERFAMILY"/>
    <property type="match status" value="1"/>
</dbReference>
<name>A0A9P5A6Q9_9HYPO</name>
<evidence type="ECO:0000256" key="1">
    <source>
        <dbReference type="ARBA" id="ARBA00001971"/>
    </source>
</evidence>
<keyword evidence="8 14" id="KW-0560">Oxidoreductase</keyword>
<dbReference type="SUPFAM" id="SSF103473">
    <property type="entry name" value="MFS general substrate transporter"/>
    <property type="match status" value="1"/>
</dbReference>
<feature type="transmembrane region" description="Helical" evidence="12">
    <location>
        <begin position="730"/>
        <end position="750"/>
    </location>
</feature>
<dbReference type="PRINTS" id="PR00385">
    <property type="entry name" value="P450"/>
</dbReference>
<keyword evidence="9 12" id="KW-0472">Membrane</keyword>
<comment type="caution">
    <text evidence="14">The sequence shown here is derived from an EMBL/GenBank/DDBJ whole genome shotgun (WGS) entry which is preliminary data.</text>
</comment>
<dbReference type="SUPFAM" id="SSF48264">
    <property type="entry name" value="Cytochrome P450"/>
    <property type="match status" value="1"/>
</dbReference>
<evidence type="ECO:0000256" key="8">
    <source>
        <dbReference type="ARBA" id="ARBA00023033"/>
    </source>
</evidence>
<organism evidence="14 15">
    <name type="scientific">Fusarium beomiforme</name>
    <dbReference type="NCBI Taxonomy" id="44412"/>
    <lineage>
        <taxon>Eukaryota</taxon>
        <taxon>Fungi</taxon>
        <taxon>Dikarya</taxon>
        <taxon>Ascomycota</taxon>
        <taxon>Pezizomycotina</taxon>
        <taxon>Sordariomycetes</taxon>
        <taxon>Hypocreomycetidae</taxon>
        <taxon>Hypocreales</taxon>
        <taxon>Nectriaceae</taxon>
        <taxon>Fusarium</taxon>
        <taxon>Fusarium burgessii species complex</taxon>
    </lineage>
</organism>
<gene>
    <name evidence="14" type="ORF">FBEOM_12931</name>
</gene>
<dbReference type="InterPro" id="IPR011701">
    <property type="entry name" value="MFS"/>
</dbReference>
<dbReference type="FunFam" id="1.10.630.10:FF:000090">
    <property type="entry name" value="Cytochrome P450 monooxygenase"/>
    <property type="match status" value="1"/>
</dbReference>
<dbReference type="Pfam" id="PF07690">
    <property type="entry name" value="MFS_1"/>
    <property type="match status" value="1"/>
</dbReference>
<dbReference type="Gene3D" id="1.20.1250.20">
    <property type="entry name" value="MFS general substrate transporter like domains"/>
    <property type="match status" value="1"/>
</dbReference>
<feature type="transmembrane region" description="Helical" evidence="12">
    <location>
        <begin position="537"/>
        <end position="555"/>
    </location>
</feature>
<feature type="transmembrane region" description="Helical" evidence="12">
    <location>
        <begin position="575"/>
        <end position="599"/>
    </location>
</feature>
<keyword evidence="11" id="KW-0349">Heme</keyword>
<evidence type="ECO:0000256" key="10">
    <source>
        <dbReference type="ARBA" id="ARBA00023180"/>
    </source>
</evidence>
<dbReference type="PROSITE" id="PS50850">
    <property type="entry name" value="MFS"/>
    <property type="match status" value="1"/>
</dbReference>
<dbReference type="GO" id="GO:0005886">
    <property type="term" value="C:plasma membrane"/>
    <property type="evidence" value="ECO:0007669"/>
    <property type="project" value="TreeGrafter"/>
</dbReference>
<dbReference type="GO" id="GO:0004497">
    <property type="term" value="F:monooxygenase activity"/>
    <property type="evidence" value="ECO:0007669"/>
    <property type="project" value="UniProtKB-KW"/>
</dbReference>
<dbReference type="Pfam" id="PF00067">
    <property type="entry name" value="p450"/>
    <property type="match status" value="1"/>
</dbReference>
<comment type="similarity">
    <text evidence="3">Belongs to the cytochrome P450 family.</text>
</comment>
<dbReference type="InterPro" id="IPR020846">
    <property type="entry name" value="MFS_dom"/>
</dbReference>
<dbReference type="Gene3D" id="1.20.1720.10">
    <property type="entry name" value="Multidrug resistance protein D"/>
    <property type="match status" value="1"/>
</dbReference>
<feature type="transmembrane region" description="Helical" evidence="12">
    <location>
        <begin position="771"/>
        <end position="792"/>
    </location>
</feature>
<reference evidence="14" key="2">
    <citation type="submission" date="2020-02" db="EMBL/GenBank/DDBJ databases">
        <title>Identification and distribution of gene clusters putatively required for synthesis of sphingolipid metabolism inhibitors in phylogenetically diverse species of the filamentous fungus Fusarium.</title>
        <authorList>
            <person name="Kim H.-S."/>
            <person name="Busman M."/>
            <person name="Brown D.W."/>
            <person name="Divon H."/>
            <person name="Uhlig S."/>
            <person name="Proctor R.H."/>
        </authorList>
    </citation>
    <scope>NUCLEOTIDE SEQUENCE</scope>
    <source>
        <strain evidence="14">NRRL 25174</strain>
    </source>
</reference>
<feature type="transmembrane region" description="Helical" evidence="12">
    <location>
        <begin position="928"/>
        <end position="952"/>
    </location>
</feature>
<dbReference type="AlphaFoldDB" id="A0A9P5A6Q9"/>
<dbReference type="InterPro" id="IPR002403">
    <property type="entry name" value="Cyt_P450_E_grp-IV"/>
</dbReference>
<evidence type="ECO:0000256" key="11">
    <source>
        <dbReference type="PIRSR" id="PIRSR602403-1"/>
    </source>
</evidence>
<evidence type="ECO:0000256" key="12">
    <source>
        <dbReference type="SAM" id="Phobius"/>
    </source>
</evidence>
<feature type="transmembrane region" description="Helical" evidence="12">
    <location>
        <begin position="700"/>
        <end position="724"/>
    </location>
</feature>
<dbReference type="InterPro" id="IPR001128">
    <property type="entry name" value="Cyt_P450"/>
</dbReference>
<comment type="cofactor">
    <cofactor evidence="1 11">
        <name>heme</name>
        <dbReference type="ChEBI" id="CHEBI:30413"/>
    </cofactor>
</comment>
<dbReference type="GO" id="GO:0020037">
    <property type="term" value="F:heme binding"/>
    <property type="evidence" value="ECO:0007669"/>
    <property type="project" value="InterPro"/>
</dbReference>
<evidence type="ECO:0000313" key="14">
    <source>
        <dbReference type="EMBL" id="KAF4333249.1"/>
    </source>
</evidence>
<keyword evidence="7 11" id="KW-0408">Iron</keyword>
<comment type="subcellular location">
    <subcellularLocation>
        <location evidence="2">Membrane</location>
        <topology evidence="2">Multi-pass membrane protein</topology>
    </subcellularLocation>
</comment>
<feature type="transmembrane region" description="Helical" evidence="12">
    <location>
        <begin position="641"/>
        <end position="661"/>
    </location>
</feature>
<feature type="transmembrane region" description="Helical" evidence="12">
    <location>
        <begin position="903"/>
        <end position="922"/>
    </location>
</feature>
<feature type="transmembrane region" description="Helical" evidence="12">
    <location>
        <begin position="1022"/>
        <end position="1048"/>
    </location>
</feature>
<dbReference type="Gene3D" id="1.10.630.10">
    <property type="entry name" value="Cytochrome P450"/>
    <property type="match status" value="1"/>
</dbReference>
<keyword evidence="5 11" id="KW-0479">Metal-binding</keyword>
<protein>
    <submittedName>
        <fullName evidence="14">Cytochrome P450 monooxygenase oxidoreductase</fullName>
    </submittedName>
</protein>